<dbReference type="EMBL" id="WEGI01000004">
    <property type="protein sequence ID" value="MQY26455.1"/>
    <property type="molecule type" value="Genomic_DNA"/>
</dbReference>
<feature type="compositionally biased region" description="Polar residues" evidence="1">
    <location>
        <begin position="165"/>
        <end position="174"/>
    </location>
</feature>
<feature type="region of interest" description="Disordered" evidence="1">
    <location>
        <begin position="149"/>
        <end position="213"/>
    </location>
</feature>
<name>A0A7K0DKZ7_9NOCA</name>
<feature type="compositionally biased region" description="Low complexity" evidence="1">
    <location>
        <begin position="184"/>
        <end position="202"/>
    </location>
</feature>
<proteinExistence type="predicted"/>
<sequence>MPARPEVPPPEAIDHRMAYRALMYRRAMADKLPVEQNSPWSSQSPEPQPAPARTPHVPTLQPTARWRAISRQLAPRPAAGTAEVGTAVPPSPTPAPGGTRSPDPGTAEQPAASDADPFFAPGTARWPSASKTAALPVAPENAARPITPETAAHSIAPETAARPATESTAPTRTPESAGRPVARETAAPSIAPETAEAPIAAADGRSAENPEPVTTRWTDVVEIALTHRPGRGEVVAAGLVVAVLLVISCVLLSRPSSHPQPAPAAAIQVNRGFTLGRVKANDGTKLQVQDALGAVSTIHTTADTEVLVLLATRVPDIPAGALIMVHGDREPDGSITANLIMGVGTDSGGK</sequence>
<evidence type="ECO:0000313" key="3">
    <source>
        <dbReference type="Proteomes" id="UP000431401"/>
    </source>
</evidence>
<keyword evidence="3" id="KW-1185">Reference proteome</keyword>
<dbReference type="AlphaFoldDB" id="A0A7K0DKZ7"/>
<reference evidence="2 3" key="1">
    <citation type="submission" date="2019-10" db="EMBL/GenBank/DDBJ databases">
        <title>Nocardia macrotermitis sp. nov. and Nocardia aurantia sp. nov., isolated from the gut of fungus growing-termite Macrotermes natalensis.</title>
        <authorList>
            <person name="Benndorf R."/>
            <person name="Schwitalla J."/>
            <person name="Martin K."/>
            <person name="De Beer W."/>
            <person name="Kaster A.-K."/>
            <person name="Vollmers J."/>
            <person name="Poulsen M."/>
            <person name="Beemelmanns C."/>
        </authorList>
    </citation>
    <scope>NUCLEOTIDE SEQUENCE [LARGE SCALE GENOMIC DNA]</scope>
    <source>
        <strain evidence="2 3">RB56</strain>
    </source>
</reference>
<evidence type="ECO:0008006" key="4">
    <source>
        <dbReference type="Google" id="ProtNLM"/>
    </source>
</evidence>
<feature type="compositionally biased region" description="Low complexity" evidence="1">
    <location>
        <begin position="110"/>
        <end position="121"/>
    </location>
</feature>
<comment type="caution">
    <text evidence="2">The sequence shown here is derived from an EMBL/GenBank/DDBJ whole genome shotgun (WGS) entry which is preliminary data.</text>
</comment>
<gene>
    <name evidence="2" type="ORF">NRB56_20230</name>
</gene>
<evidence type="ECO:0000256" key="1">
    <source>
        <dbReference type="SAM" id="MobiDB-lite"/>
    </source>
</evidence>
<organism evidence="2 3">
    <name type="scientific">Nocardia aurantia</name>
    <dbReference type="NCBI Taxonomy" id="2585199"/>
    <lineage>
        <taxon>Bacteria</taxon>
        <taxon>Bacillati</taxon>
        <taxon>Actinomycetota</taxon>
        <taxon>Actinomycetes</taxon>
        <taxon>Mycobacteriales</taxon>
        <taxon>Nocardiaceae</taxon>
        <taxon>Nocardia</taxon>
    </lineage>
</organism>
<evidence type="ECO:0000313" key="2">
    <source>
        <dbReference type="EMBL" id="MQY26455.1"/>
    </source>
</evidence>
<dbReference type="Proteomes" id="UP000431401">
    <property type="component" value="Unassembled WGS sequence"/>
</dbReference>
<feature type="region of interest" description="Disordered" evidence="1">
    <location>
        <begin position="33"/>
        <end position="132"/>
    </location>
</feature>
<accession>A0A7K0DKZ7</accession>
<protein>
    <recommendedName>
        <fullName evidence="4">DUF5666 domain-containing protein</fullName>
    </recommendedName>
</protein>